<feature type="domain" description="Ribosomal RNA large subunit methyltransferase K/L-like methyltransferase" evidence="1">
    <location>
        <begin position="302"/>
        <end position="447"/>
    </location>
</feature>
<evidence type="ECO:0000313" key="3">
    <source>
        <dbReference type="Proteomes" id="UP000076420"/>
    </source>
</evidence>
<protein>
    <recommendedName>
        <fullName evidence="1">Ribosomal RNA large subunit methyltransferase K/L-like methyltransferase domain-containing protein</fullName>
    </recommendedName>
</protein>
<accession>A0A2C9M8Z3</accession>
<dbReference type="VEuPathDB" id="VectorBase:BGLB039819"/>
<dbReference type="AlphaFoldDB" id="A0A2C9M8Z3"/>
<sequence length="497" mass="56041">MASGLTFFVTTGRGTETFAVEEISEKLNCPVIKKRDGKVFFMVPFCEQMKEQLFALKSVERIFVAITDYTNKNFIQDKRTFLNKFIQELSDRDNFTSAQKVIEVLETLSSEKYSTCHQNSESHACLPENCCKKKNDPATLANCAEQPQSTLAKEMPPLKKARLVSCAQEKNNINTDLLEALDSHSQDLTSDTNKIKEVSRLCCESTNAVPHLEITSLVDTNNYQVDGKIIKSFKTFRISIKCSGKVKRWLDIKRLSKNLVWPITKATRWKANLHHPDFEICIHISDEFVTAGIPLTKFPLSKRDYKVDSGLRSTIAWIMSHLANIQSGDIVLDPMCGKATVLIEANSEYKTSLYLGSDCDTNQITIARQNVSSCSDSISTVSLVLADGLDMPYRDSCIDVVICDAPFNQNHKIHADNIEQFYLKFLKEICRVLVPNGRCVLLVLHEMKEKLINQLISGPARLQISEFDSAYFVPLIYVESHPVKLGETQACILVLNK</sequence>
<dbReference type="Proteomes" id="UP000076420">
    <property type="component" value="Unassembled WGS sequence"/>
</dbReference>
<dbReference type="KEGG" id="bgt:106056907"/>
<dbReference type="Gene3D" id="3.30.2130.30">
    <property type="match status" value="1"/>
</dbReference>
<dbReference type="Pfam" id="PF01170">
    <property type="entry name" value="UPF0020"/>
    <property type="match status" value="1"/>
</dbReference>
<dbReference type="Gene3D" id="3.40.50.150">
    <property type="entry name" value="Vaccinia Virus protein VP39"/>
    <property type="match status" value="1"/>
</dbReference>
<dbReference type="PANTHER" id="PTHR14911">
    <property type="entry name" value="THUMP DOMAIN-CONTAINING"/>
    <property type="match status" value="1"/>
</dbReference>
<evidence type="ECO:0000259" key="1">
    <source>
        <dbReference type="Pfam" id="PF01170"/>
    </source>
</evidence>
<dbReference type="EnsemblMetazoa" id="BGLB039819-RA">
    <property type="protein sequence ID" value="BGLB039819-PA"/>
    <property type="gene ID" value="BGLB039819"/>
</dbReference>
<dbReference type="SUPFAM" id="SSF53335">
    <property type="entry name" value="S-adenosyl-L-methionine-dependent methyltransferases"/>
    <property type="match status" value="1"/>
</dbReference>
<dbReference type="GO" id="GO:0030488">
    <property type="term" value="P:tRNA methylation"/>
    <property type="evidence" value="ECO:0007669"/>
    <property type="project" value="TreeGrafter"/>
</dbReference>
<dbReference type="GO" id="GO:0016423">
    <property type="term" value="F:tRNA (guanine) methyltransferase activity"/>
    <property type="evidence" value="ECO:0007669"/>
    <property type="project" value="TreeGrafter"/>
</dbReference>
<organism evidence="2 3">
    <name type="scientific">Biomphalaria glabrata</name>
    <name type="common">Bloodfluke planorb</name>
    <name type="synonym">Freshwater snail</name>
    <dbReference type="NCBI Taxonomy" id="6526"/>
    <lineage>
        <taxon>Eukaryota</taxon>
        <taxon>Metazoa</taxon>
        <taxon>Spiralia</taxon>
        <taxon>Lophotrochozoa</taxon>
        <taxon>Mollusca</taxon>
        <taxon>Gastropoda</taxon>
        <taxon>Heterobranchia</taxon>
        <taxon>Euthyneura</taxon>
        <taxon>Panpulmonata</taxon>
        <taxon>Hygrophila</taxon>
        <taxon>Lymnaeoidea</taxon>
        <taxon>Planorbidae</taxon>
        <taxon>Biomphalaria</taxon>
    </lineage>
</organism>
<gene>
    <name evidence="2" type="primary">106056907</name>
</gene>
<evidence type="ECO:0000313" key="2">
    <source>
        <dbReference type="EnsemblMetazoa" id="BGLB039819-PA"/>
    </source>
</evidence>
<proteinExistence type="predicted"/>
<dbReference type="GO" id="GO:0043527">
    <property type="term" value="C:tRNA methyltransferase complex"/>
    <property type="evidence" value="ECO:0007669"/>
    <property type="project" value="UniProtKB-ARBA"/>
</dbReference>
<dbReference type="CDD" id="cd02440">
    <property type="entry name" value="AdoMet_MTases"/>
    <property type="match status" value="1"/>
</dbReference>
<dbReference type="RefSeq" id="XP_013069282.2">
    <property type="nucleotide sequence ID" value="XM_013213828.2"/>
</dbReference>
<name>A0A2C9M8Z3_BIOGL</name>
<reference evidence="2" key="1">
    <citation type="submission" date="2020-05" db="UniProtKB">
        <authorList>
            <consortium name="EnsemblMetazoa"/>
        </authorList>
    </citation>
    <scope>IDENTIFICATION</scope>
    <source>
        <strain evidence="2">BB02</strain>
    </source>
</reference>
<dbReference type="OrthoDB" id="2013972at2759"/>
<dbReference type="VEuPathDB" id="VectorBase:BGLAX_047093"/>
<dbReference type="PANTHER" id="PTHR14911:SF1">
    <property type="entry name" value="THUMP DOMAIN-CONTAINING PROTEIN 2"/>
    <property type="match status" value="1"/>
</dbReference>
<dbReference type="InterPro" id="IPR000241">
    <property type="entry name" value="RlmKL-like_Mtase"/>
</dbReference>
<dbReference type="STRING" id="6526.A0A2C9M8Z3"/>
<dbReference type="InterPro" id="IPR029063">
    <property type="entry name" value="SAM-dependent_MTases_sf"/>
</dbReference>